<proteinExistence type="predicted"/>
<keyword evidence="6" id="KW-1185">Reference proteome</keyword>
<keyword evidence="2" id="KW-0238">DNA-binding</keyword>
<reference evidence="5 6" key="1">
    <citation type="submission" date="2019-12" db="EMBL/GenBank/DDBJ databases">
        <title>Nocardia macrotermitis sp. nov. and Nocardia aurantia sp. nov., isolated from the gut of the fungus growing-termite Macrotermes natalensis.</title>
        <authorList>
            <person name="Christine B."/>
            <person name="Rene B."/>
        </authorList>
    </citation>
    <scope>NUCLEOTIDE SEQUENCE [LARGE SCALE GENOMIC DNA]</scope>
    <source>
        <strain evidence="5 6">DSM 102126</strain>
    </source>
</reference>
<organism evidence="5 6">
    <name type="scientific">Actinomadura rayongensis</name>
    <dbReference type="NCBI Taxonomy" id="1429076"/>
    <lineage>
        <taxon>Bacteria</taxon>
        <taxon>Bacillati</taxon>
        <taxon>Actinomycetota</taxon>
        <taxon>Actinomycetes</taxon>
        <taxon>Streptosporangiales</taxon>
        <taxon>Thermomonosporaceae</taxon>
        <taxon>Actinomadura</taxon>
    </lineage>
</organism>
<evidence type="ECO:0000313" key="6">
    <source>
        <dbReference type="Proteomes" id="UP000431901"/>
    </source>
</evidence>
<dbReference type="GO" id="GO:0003677">
    <property type="term" value="F:DNA binding"/>
    <property type="evidence" value="ECO:0007669"/>
    <property type="project" value="UniProtKB-KW"/>
</dbReference>
<dbReference type="PANTHER" id="PTHR43214:SF24">
    <property type="entry name" value="TRANSCRIPTIONAL REGULATORY PROTEIN NARL-RELATED"/>
    <property type="match status" value="1"/>
</dbReference>
<dbReference type="InterPro" id="IPR036388">
    <property type="entry name" value="WH-like_DNA-bd_sf"/>
</dbReference>
<evidence type="ECO:0000259" key="4">
    <source>
        <dbReference type="PROSITE" id="PS50043"/>
    </source>
</evidence>
<dbReference type="Proteomes" id="UP000431901">
    <property type="component" value="Unassembled WGS sequence"/>
</dbReference>
<comment type="caution">
    <text evidence="5">The sequence shown here is derived from an EMBL/GenBank/DDBJ whole genome shotgun (WGS) entry which is preliminary data.</text>
</comment>
<keyword evidence="3" id="KW-0804">Transcription</keyword>
<dbReference type="GO" id="GO:0006355">
    <property type="term" value="P:regulation of DNA-templated transcription"/>
    <property type="evidence" value="ECO:0007669"/>
    <property type="project" value="InterPro"/>
</dbReference>
<dbReference type="PANTHER" id="PTHR43214">
    <property type="entry name" value="TWO-COMPONENT RESPONSE REGULATOR"/>
    <property type="match status" value="1"/>
</dbReference>
<dbReference type="PROSITE" id="PS50043">
    <property type="entry name" value="HTH_LUXR_2"/>
    <property type="match status" value="1"/>
</dbReference>
<protein>
    <recommendedName>
        <fullName evidence="4">HTH luxR-type domain-containing protein</fullName>
    </recommendedName>
</protein>
<evidence type="ECO:0000256" key="1">
    <source>
        <dbReference type="ARBA" id="ARBA00023015"/>
    </source>
</evidence>
<dbReference type="EMBL" id="WUTW01000002">
    <property type="protein sequence ID" value="MXQ65700.1"/>
    <property type="molecule type" value="Genomic_DNA"/>
</dbReference>
<keyword evidence="1" id="KW-0805">Transcription regulation</keyword>
<dbReference type="InterPro" id="IPR000792">
    <property type="entry name" value="Tscrpt_reg_LuxR_C"/>
</dbReference>
<dbReference type="PRINTS" id="PR00038">
    <property type="entry name" value="HTHLUXR"/>
</dbReference>
<dbReference type="AlphaFoldDB" id="A0A6I4WAD2"/>
<feature type="domain" description="HTH luxR-type" evidence="4">
    <location>
        <begin position="134"/>
        <end position="199"/>
    </location>
</feature>
<dbReference type="RefSeq" id="WP_161103760.1">
    <property type="nucleotide sequence ID" value="NZ_JBHLYI010000006.1"/>
</dbReference>
<dbReference type="OrthoDB" id="5932488at2"/>
<dbReference type="InterPro" id="IPR039420">
    <property type="entry name" value="WalR-like"/>
</dbReference>
<accession>A0A6I4WAD2</accession>
<dbReference type="Pfam" id="PF00196">
    <property type="entry name" value="GerE"/>
    <property type="match status" value="1"/>
</dbReference>
<name>A0A6I4WAD2_9ACTN</name>
<evidence type="ECO:0000313" key="5">
    <source>
        <dbReference type="EMBL" id="MXQ65700.1"/>
    </source>
</evidence>
<dbReference type="CDD" id="cd06170">
    <property type="entry name" value="LuxR_C_like"/>
    <property type="match status" value="1"/>
</dbReference>
<evidence type="ECO:0000256" key="3">
    <source>
        <dbReference type="ARBA" id="ARBA00023163"/>
    </source>
</evidence>
<dbReference type="SUPFAM" id="SSF46894">
    <property type="entry name" value="C-terminal effector domain of the bipartite response regulators"/>
    <property type="match status" value="1"/>
</dbReference>
<dbReference type="Gene3D" id="1.10.10.10">
    <property type="entry name" value="Winged helix-like DNA-binding domain superfamily/Winged helix DNA-binding domain"/>
    <property type="match status" value="1"/>
</dbReference>
<evidence type="ECO:0000256" key="2">
    <source>
        <dbReference type="ARBA" id="ARBA00023125"/>
    </source>
</evidence>
<dbReference type="SMART" id="SM00421">
    <property type="entry name" value="HTH_LUXR"/>
    <property type="match status" value="1"/>
</dbReference>
<gene>
    <name evidence="5" type="ORF">GQ466_16860</name>
</gene>
<dbReference type="InterPro" id="IPR016032">
    <property type="entry name" value="Sig_transdc_resp-reg_C-effctor"/>
</dbReference>
<sequence>MEIGDISCALIGAASRHWLTLENFVMERPLDELAAMPPPPSFRGQVRSRSIYQASCMEVPVGAKIMEIHAQAGDEARILPKIGMKMKLADEAIALLPLTPTGLSGALLIRSSVVVGALREYFELLWERAIPVWAASKQVPLTPVQTQILGLLAQGASDENIARRVGLGVTTVRRHIGAIRDELGAETRFAAGVAAVRRGWLD</sequence>